<sequence length="117" mass="13776">MNTSCIGLTKESIIERKLMGGLRWRIFDYLSDQGAILRLDLSTIIANRNYTSNFKKREKPINWKFSWYLAPSSPNHRQSVALECWRLAPCLFSPCKYFDFQLSQIAFHRTKFTAVYD</sequence>
<accession>A0A854QRI1</accession>
<dbReference type="EMBL" id="AMKT01000003">
    <property type="protein sequence ID" value="OXG31188.1"/>
    <property type="molecule type" value="Genomic_DNA"/>
</dbReference>
<proteinExistence type="predicted"/>
<gene>
    <name evidence="1" type="ORF">C361_00074</name>
</gene>
<dbReference type="Proteomes" id="UP000199727">
    <property type="component" value="Unassembled WGS sequence"/>
</dbReference>
<comment type="caution">
    <text evidence="1">The sequence shown here is derived from an EMBL/GenBank/DDBJ whole genome shotgun (WGS) entry which is preliminary data.</text>
</comment>
<organism evidence="1 2">
    <name type="scientific">Cryptococcus neoformans Tu259-1</name>
    <dbReference type="NCBI Taxonomy" id="1230072"/>
    <lineage>
        <taxon>Eukaryota</taxon>
        <taxon>Fungi</taxon>
        <taxon>Dikarya</taxon>
        <taxon>Basidiomycota</taxon>
        <taxon>Agaricomycotina</taxon>
        <taxon>Tremellomycetes</taxon>
        <taxon>Tremellales</taxon>
        <taxon>Cryptococcaceae</taxon>
        <taxon>Cryptococcus</taxon>
        <taxon>Cryptococcus neoformans species complex</taxon>
    </lineage>
</organism>
<reference evidence="1 2" key="1">
    <citation type="submission" date="2017-06" db="EMBL/GenBank/DDBJ databases">
        <title>Global population genomics of the pathogenic fungus Cryptococcus neoformans var. grubii.</title>
        <authorList>
            <person name="Cuomo C."/>
            <person name="Litvintseva A."/>
            <person name="Chen Y."/>
            <person name="Young S."/>
            <person name="Zeng Q."/>
            <person name="Chapman S."/>
            <person name="Gujja S."/>
            <person name="Saif S."/>
            <person name="Birren B."/>
        </authorList>
    </citation>
    <scope>NUCLEOTIDE SEQUENCE [LARGE SCALE GENOMIC DNA]</scope>
    <source>
        <strain evidence="1 2">Tu259-1</strain>
    </source>
</reference>
<evidence type="ECO:0000313" key="2">
    <source>
        <dbReference type="Proteomes" id="UP000199727"/>
    </source>
</evidence>
<protein>
    <submittedName>
        <fullName evidence="1">Uncharacterized protein</fullName>
    </submittedName>
</protein>
<name>A0A854QRI1_CRYNE</name>
<dbReference type="AlphaFoldDB" id="A0A854QRI1"/>
<evidence type="ECO:0000313" key="1">
    <source>
        <dbReference type="EMBL" id="OXG31188.1"/>
    </source>
</evidence>